<dbReference type="Proteomes" id="UP001597413">
    <property type="component" value="Unassembled WGS sequence"/>
</dbReference>
<dbReference type="EMBL" id="JBHUIX010000005">
    <property type="protein sequence ID" value="MFD2173613.1"/>
    <property type="molecule type" value="Genomic_DNA"/>
</dbReference>
<evidence type="ECO:0000313" key="4">
    <source>
        <dbReference type="Proteomes" id="UP001597413"/>
    </source>
</evidence>
<dbReference type="CDD" id="cd06661">
    <property type="entry name" value="GGCT_like"/>
    <property type="match status" value="1"/>
</dbReference>
<dbReference type="InterPro" id="IPR006840">
    <property type="entry name" value="ChaC"/>
</dbReference>
<dbReference type="Gene3D" id="3.10.490.10">
    <property type="entry name" value="Gamma-glutamyl cyclotransferase-like"/>
    <property type="match status" value="1"/>
</dbReference>
<dbReference type="Pfam" id="PF04752">
    <property type="entry name" value="ChaC"/>
    <property type="match status" value="1"/>
</dbReference>
<comment type="caution">
    <text evidence="3">The sequence shown here is derived from an EMBL/GenBank/DDBJ whole genome shotgun (WGS) entry which is preliminary data.</text>
</comment>
<name>A0ABW5A5Y3_9RHOB</name>
<dbReference type="EC" id="4.3.2.7" evidence="1"/>
<protein>
    <recommendedName>
        <fullName evidence="1">glutathione-specific gamma-glutamylcyclotransferase</fullName>
        <ecNumber evidence="1">4.3.2.7</ecNumber>
    </recommendedName>
</protein>
<keyword evidence="4" id="KW-1185">Reference proteome</keyword>
<gene>
    <name evidence="3" type="ORF">ACFSM0_05880</name>
</gene>
<dbReference type="SUPFAM" id="SSF110857">
    <property type="entry name" value="Gamma-glutamyl cyclotransferase-like"/>
    <property type="match status" value="1"/>
</dbReference>
<proteinExistence type="predicted"/>
<evidence type="ECO:0000256" key="2">
    <source>
        <dbReference type="ARBA" id="ARBA00023239"/>
    </source>
</evidence>
<reference evidence="4" key="1">
    <citation type="journal article" date="2019" name="Int. J. Syst. Evol. Microbiol.">
        <title>The Global Catalogue of Microorganisms (GCM) 10K type strain sequencing project: providing services to taxonomists for standard genome sequencing and annotation.</title>
        <authorList>
            <consortium name="The Broad Institute Genomics Platform"/>
            <consortium name="The Broad Institute Genome Sequencing Center for Infectious Disease"/>
            <person name="Wu L."/>
            <person name="Ma J."/>
        </authorList>
    </citation>
    <scope>NUCLEOTIDE SEQUENCE [LARGE SCALE GENOMIC DNA]</scope>
    <source>
        <strain evidence="4">CCUG 55131</strain>
    </source>
</reference>
<dbReference type="PANTHER" id="PTHR12192">
    <property type="entry name" value="CATION TRANSPORT PROTEIN CHAC-RELATED"/>
    <property type="match status" value="1"/>
</dbReference>
<sequence>MTNALWIFGYGSLIWDPGFAPAEAVRARLDGWARSFCMRSIHFRGTAEAPGLVLALDAAPGARCRGLALRVPEADRDRVLAETRARELISNAYLERSVPLTLEDGREVSAITYVVDPEGPQYCRLTPEEEAVIIATAVGSRGPNRDYLFNTAAHLAEWGLEDDALATLATRVRALTA</sequence>
<dbReference type="InterPro" id="IPR013024">
    <property type="entry name" value="GGCT-like"/>
</dbReference>
<dbReference type="InterPro" id="IPR036568">
    <property type="entry name" value="GGCT-like_sf"/>
</dbReference>
<evidence type="ECO:0000313" key="3">
    <source>
        <dbReference type="EMBL" id="MFD2173613.1"/>
    </source>
</evidence>
<keyword evidence="2" id="KW-0456">Lyase</keyword>
<accession>A0ABW5A5Y3</accession>
<dbReference type="PANTHER" id="PTHR12192:SF2">
    <property type="entry name" value="GLUTATHIONE-SPECIFIC GAMMA-GLUTAMYLCYCLOTRANSFERASE 2"/>
    <property type="match status" value="1"/>
</dbReference>
<organism evidence="3 4">
    <name type="scientific">Rhodobacter lacus</name>
    <dbReference type="NCBI Taxonomy" id="1641972"/>
    <lineage>
        <taxon>Bacteria</taxon>
        <taxon>Pseudomonadati</taxon>
        <taxon>Pseudomonadota</taxon>
        <taxon>Alphaproteobacteria</taxon>
        <taxon>Rhodobacterales</taxon>
        <taxon>Rhodobacter group</taxon>
        <taxon>Rhodobacter</taxon>
    </lineage>
</organism>
<dbReference type="RefSeq" id="WP_377388268.1">
    <property type="nucleotide sequence ID" value="NZ_JBHUIX010000005.1"/>
</dbReference>
<evidence type="ECO:0000256" key="1">
    <source>
        <dbReference type="ARBA" id="ARBA00012344"/>
    </source>
</evidence>